<keyword evidence="4" id="KW-0132">Cell division</keyword>
<evidence type="ECO:0000256" key="8">
    <source>
        <dbReference type="SAM" id="MobiDB-lite"/>
    </source>
</evidence>
<keyword evidence="6" id="KW-0131">Cell cycle</keyword>
<comment type="caution">
    <text evidence="9">The sequence shown here is derived from an EMBL/GenBank/DDBJ whole genome shotgun (WGS) entry which is preliminary data.</text>
</comment>
<dbReference type="Proteomes" id="UP000824106">
    <property type="component" value="Unassembled WGS sequence"/>
</dbReference>
<accession>A0A9D2FZI2</accession>
<dbReference type="NCBIfam" id="TIGR03544">
    <property type="entry name" value="DivI1A_domain"/>
    <property type="match status" value="1"/>
</dbReference>
<feature type="region of interest" description="Disordered" evidence="8">
    <location>
        <begin position="211"/>
        <end position="286"/>
    </location>
</feature>
<evidence type="ECO:0000313" key="9">
    <source>
        <dbReference type="EMBL" id="HIZ70289.1"/>
    </source>
</evidence>
<dbReference type="PANTHER" id="PTHR35794">
    <property type="entry name" value="CELL DIVISION PROTEIN DIVIVA"/>
    <property type="match status" value="1"/>
</dbReference>
<dbReference type="GO" id="GO:0051301">
    <property type="term" value="P:cell division"/>
    <property type="evidence" value="ECO:0007669"/>
    <property type="project" value="UniProtKB-KW"/>
</dbReference>
<keyword evidence="3" id="KW-0963">Cytoplasm</keyword>
<name>A0A9D2FZI2_9LACT</name>
<dbReference type="Gene3D" id="6.10.250.660">
    <property type="match status" value="1"/>
</dbReference>
<dbReference type="InterPro" id="IPR007793">
    <property type="entry name" value="DivIVA_fam"/>
</dbReference>
<organism evidence="9 10">
    <name type="scientific">Candidatus Atopostipes pullistercoris</name>
    <dbReference type="NCBI Taxonomy" id="2838467"/>
    <lineage>
        <taxon>Bacteria</taxon>
        <taxon>Bacillati</taxon>
        <taxon>Bacillota</taxon>
        <taxon>Bacilli</taxon>
        <taxon>Lactobacillales</taxon>
        <taxon>Carnobacteriaceae</taxon>
        <taxon>Atopostipes</taxon>
    </lineage>
</organism>
<comment type="similarity">
    <text evidence="2">Belongs to the DivIVA family.</text>
</comment>
<reference evidence="9" key="1">
    <citation type="journal article" date="2021" name="PeerJ">
        <title>Extensive microbial diversity within the chicken gut microbiome revealed by metagenomics and culture.</title>
        <authorList>
            <person name="Gilroy R."/>
            <person name="Ravi A."/>
            <person name="Getino M."/>
            <person name="Pursley I."/>
            <person name="Horton D.L."/>
            <person name="Alikhan N.F."/>
            <person name="Baker D."/>
            <person name="Gharbi K."/>
            <person name="Hall N."/>
            <person name="Watson M."/>
            <person name="Adriaenssens E.M."/>
            <person name="Foster-Nyarko E."/>
            <person name="Jarju S."/>
            <person name="Secka A."/>
            <person name="Antonio M."/>
            <person name="Oren A."/>
            <person name="Chaudhuri R.R."/>
            <person name="La Ragione R."/>
            <person name="Hildebrand F."/>
            <person name="Pallen M.J."/>
        </authorList>
    </citation>
    <scope>NUCLEOTIDE SEQUENCE</scope>
    <source>
        <strain evidence="9">CHK169-4300</strain>
    </source>
</reference>
<dbReference type="InterPro" id="IPR019933">
    <property type="entry name" value="DivIVA_domain"/>
</dbReference>
<feature type="coiled-coil region" evidence="7">
    <location>
        <begin position="29"/>
        <end position="157"/>
    </location>
</feature>
<dbReference type="AlphaFoldDB" id="A0A9D2FZI2"/>
<keyword evidence="5 7" id="KW-0175">Coiled coil</keyword>
<evidence type="ECO:0000256" key="3">
    <source>
        <dbReference type="ARBA" id="ARBA00022490"/>
    </source>
</evidence>
<evidence type="ECO:0000256" key="7">
    <source>
        <dbReference type="SAM" id="Coils"/>
    </source>
</evidence>
<evidence type="ECO:0000256" key="1">
    <source>
        <dbReference type="ARBA" id="ARBA00004496"/>
    </source>
</evidence>
<feature type="compositionally biased region" description="Acidic residues" evidence="8">
    <location>
        <begin position="211"/>
        <end position="272"/>
    </location>
</feature>
<reference evidence="9" key="2">
    <citation type="submission" date="2021-04" db="EMBL/GenBank/DDBJ databases">
        <authorList>
            <person name="Gilroy R."/>
        </authorList>
    </citation>
    <scope>NUCLEOTIDE SEQUENCE</scope>
    <source>
        <strain evidence="9">CHK169-4300</strain>
    </source>
</reference>
<dbReference type="GO" id="GO:0005737">
    <property type="term" value="C:cytoplasm"/>
    <property type="evidence" value="ECO:0007669"/>
    <property type="project" value="UniProtKB-SubCell"/>
</dbReference>
<dbReference type="Pfam" id="PF05103">
    <property type="entry name" value="DivIVA"/>
    <property type="match status" value="1"/>
</dbReference>
<dbReference type="EMBL" id="DXAZ01000008">
    <property type="protein sequence ID" value="HIZ70289.1"/>
    <property type="molecule type" value="Genomic_DNA"/>
</dbReference>
<evidence type="ECO:0000256" key="2">
    <source>
        <dbReference type="ARBA" id="ARBA00009008"/>
    </source>
</evidence>
<comment type="subcellular location">
    <subcellularLocation>
        <location evidence="1">Cytoplasm</location>
    </subcellularLocation>
</comment>
<sequence length="286" mass="33103">MPLTPLEIHNKEFGTRMRGYDQDEVNEFLDQIIRDYELLIRQNKEVNDELEIANKKLSNYEEMQESLNKSILVAQDAADRLKENTEREIEVTKLEAEKYAENIRTEADEYAAEVNKKADEYAESVHKEADDNADALLQEAVLKARKIEDETEALRKQSRVFRQRLQLLIETQLELLTKEDWDNLLVGKPIEYPNTETIMEVEKELEEKIDLDEEEFDEESNETSLEESEVMEDSSSAEETTETDAEDDSVDTVANDEDDVYNNESQEGDYEEGTMPAVELPEAAEE</sequence>
<dbReference type="PANTHER" id="PTHR35794:SF2">
    <property type="entry name" value="CELL DIVISION PROTEIN DIVIVA"/>
    <property type="match status" value="1"/>
</dbReference>
<evidence type="ECO:0000256" key="4">
    <source>
        <dbReference type="ARBA" id="ARBA00022618"/>
    </source>
</evidence>
<proteinExistence type="inferred from homology"/>
<evidence type="ECO:0000256" key="6">
    <source>
        <dbReference type="ARBA" id="ARBA00023306"/>
    </source>
</evidence>
<evidence type="ECO:0000313" key="10">
    <source>
        <dbReference type="Proteomes" id="UP000824106"/>
    </source>
</evidence>
<evidence type="ECO:0000256" key="5">
    <source>
        <dbReference type="ARBA" id="ARBA00023054"/>
    </source>
</evidence>
<gene>
    <name evidence="9" type="ORF">H9808_00705</name>
</gene>
<protein>
    <submittedName>
        <fullName evidence="9">DivIVA domain-containing protein</fullName>
    </submittedName>
</protein>